<dbReference type="Proteomes" id="UP000266861">
    <property type="component" value="Unassembled WGS sequence"/>
</dbReference>
<dbReference type="AlphaFoldDB" id="A0A397GYA4"/>
<accession>A0A397GYA4</accession>
<evidence type="ECO:0008006" key="3">
    <source>
        <dbReference type="Google" id="ProtNLM"/>
    </source>
</evidence>
<evidence type="ECO:0000313" key="1">
    <source>
        <dbReference type="EMBL" id="RHZ55855.1"/>
    </source>
</evidence>
<dbReference type="EMBL" id="PQFF01000364">
    <property type="protein sequence ID" value="RHZ55855.1"/>
    <property type="molecule type" value="Genomic_DNA"/>
</dbReference>
<gene>
    <name evidence="1" type="ORF">Glove_410g53</name>
</gene>
<dbReference type="OrthoDB" id="2435398at2759"/>
<sequence>MEEILTIANEFYQMNDITINKSKSCLIAINVNSQTKSEGLLMGDETLYPVAKNYPVRSLGVYITENGSKQFQKDRLKKLTNYMANILKGKPITDKQAIYIFNAVVMPMLEYSLNDMTLSEKECLKITTKFISMIKNKVLLPIMVPNALIYAKEAYDGGNITIEEILVDENQYRLTRKSLRNRQLMFLEQLVSHNGKILLHWQEITNNDRRGPKPGWFKTLENKLLTDIKTQVLSAEMQATLGE</sequence>
<name>A0A397GYA4_9GLOM</name>
<comment type="caution">
    <text evidence="1">The sequence shown here is derived from an EMBL/GenBank/DDBJ whole genome shotgun (WGS) entry which is preliminary data.</text>
</comment>
<evidence type="ECO:0000313" key="2">
    <source>
        <dbReference type="Proteomes" id="UP000266861"/>
    </source>
</evidence>
<reference evidence="1 2" key="1">
    <citation type="submission" date="2018-08" db="EMBL/GenBank/DDBJ databases">
        <title>Genome and evolution of the arbuscular mycorrhizal fungus Diversispora epigaea (formerly Glomus versiforme) and its bacterial endosymbionts.</title>
        <authorList>
            <person name="Sun X."/>
            <person name="Fei Z."/>
            <person name="Harrison M."/>
        </authorList>
    </citation>
    <scope>NUCLEOTIDE SEQUENCE [LARGE SCALE GENOMIC DNA]</scope>
    <source>
        <strain evidence="1 2">IT104</strain>
    </source>
</reference>
<protein>
    <recommendedName>
        <fullName evidence="3">Reverse transcriptase domain-containing protein</fullName>
    </recommendedName>
</protein>
<keyword evidence="2" id="KW-1185">Reference proteome</keyword>
<organism evidence="1 2">
    <name type="scientific">Diversispora epigaea</name>
    <dbReference type="NCBI Taxonomy" id="1348612"/>
    <lineage>
        <taxon>Eukaryota</taxon>
        <taxon>Fungi</taxon>
        <taxon>Fungi incertae sedis</taxon>
        <taxon>Mucoromycota</taxon>
        <taxon>Glomeromycotina</taxon>
        <taxon>Glomeromycetes</taxon>
        <taxon>Diversisporales</taxon>
        <taxon>Diversisporaceae</taxon>
        <taxon>Diversispora</taxon>
    </lineage>
</organism>
<proteinExistence type="predicted"/>